<evidence type="ECO:0000256" key="2">
    <source>
        <dbReference type="ARBA" id="ARBA00022525"/>
    </source>
</evidence>
<evidence type="ECO:0000313" key="20">
    <source>
        <dbReference type="EMBL" id="KAF0044542.1"/>
    </source>
</evidence>
<dbReference type="GO" id="GO:0007155">
    <property type="term" value="P:cell adhesion"/>
    <property type="evidence" value="ECO:0007669"/>
    <property type="project" value="UniProtKB-KW"/>
</dbReference>
<dbReference type="PROSITE" id="PS50234">
    <property type="entry name" value="VWFA"/>
    <property type="match status" value="4"/>
</dbReference>
<dbReference type="InterPro" id="IPR050525">
    <property type="entry name" value="ECM_Assembly_Org"/>
</dbReference>
<dbReference type="SUPFAM" id="SSF49265">
    <property type="entry name" value="Fibronectin type III"/>
    <property type="match status" value="12"/>
</dbReference>
<feature type="region of interest" description="Disordered" evidence="16">
    <location>
        <begin position="2738"/>
        <end position="2877"/>
    </location>
</feature>
<evidence type="ECO:0000259" key="19">
    <source>
        <dbReference type="PROSITE" id="PS50853"/>
    </source>
</evidence>
<dbReference type="Gene3D" id="2.60.40.10">
    <property type="entry name" value="Immunoglobulins"/>
    <property type="match status" value="18"/>
</dbReference>
<dbReference type="FunFam" id="2.60.40.10:FF:000480">
    <property type="entry name" value="Collagen, type XII, alpha 1"/>
    <property type="match status" value="1"/>
</dbReference>
<keyword evidence="7" id="KW-0654">Proteoglycan</keyword>
<evidence type="ECO:0000256" key="12">
    <source>
        <dbReference type="ARBA" id="ARBA00049648"/>
    </source>
</evidence>
<feature type="domain" description="VWFA" evidence="18">
    <location>
        <begin position="134"/>
        <end position="306"/>
    </location>
</feature>
<dbReference type="InterPro" id="IPR013783">
    <property type="entry name" value="Ig-like_fold"/>
</dbReference>
<dbReference type="SUPFAM" id="SSF53300">
    <property type="entry name" value="vWA-like"/>
    <property type="match status" value="4"/>
</dbReference>
<dbReference type="FunFam" id="2.60.40.10:FF:000121">
    <property type="entry name" value="Collagen type XII alpha 1 chain"/>
    <property type="match status" value="7"/>
</dbReference>
<feature type="domain" description="Fibronectin type-III" evidence="19">
    <location>
        <begin position="1474"/>
        <end position="1565"/>
    </location>
</feature>
<feature type="domain" description="Fibronectin type-III" evidence="19">
    <location>
        <begin position="330"/>
        <end position="419"/>
    </location>
</feature>
<feature type="compositionally biased region" description="Low complexity" evidence="16">
    <location>
        <begin position="2984"/>
        <end position="3012"/>
    </location>
</feature>
<feature type="domain" description="Fibronectin type-III" evidence="19">
    <location>
        <begin position="1926"/>
        <end position="2016"/>
    </location>
</feature>
<evidence type="ECO:0000256" key="15">
    <source>
        <dbReference type="ARBA" id="ARBA00067989"/>
    </source>
</evidence>
<feature type="domain" description="Fibronectin type-III" evidence="19">
    <location>
        <begin position="1836"/>
        <end position="1925"/>
    </location>
</feature>
<evidence type="ECO:0000256" key="14">
    <source>
        <dbReference type="ARBA" id="ARBA00064391"/>
    </source>
</evidence>
<feature type="domain" description="Fibronectin type-III" evidence="19">
    <location>
        <begin position="721"/>
        <end position="812"/>
    </location>
</feature>
<organism evidence="20 21">
    <name type="scientific">Scophthalmus maximus</name>
    <name type="common">Turbot</name>
    <name type="synonym">Psetta maxima</name>
    <dbReference type="NCBI Taxonomy" id="52904"/>
    <lineage>
        <taxon>Eukaryota</taxon>
        <taxon>Metazoa</taxon>
        <taxon>Chordata</taxon>
        <taxon>Craniata</taxon>
        <taxon>Vertebrata</taxon>
        <taxon>Euteleostomi</taxon>
        <taxon>Actinopterygii</taxon>
        <taxon>Neopterygii</taxon>
        <taxon>Teleostei</taxon>
        <taxon>Neoteleostei</taxon>
        <taxon>Acanthomorphata</taxon>
        <taxon>Carangaria</taxon>
        <taxon>Pleuronectiformes</taxon>
        <taxon>Pleuronectoidei</taxon>
        <taxon>Scophthalmidae</taxon>
        <taxon>Scophthalmus</taxon>
    </lineage>
</organism>
<keyword evidence="4 17" id="KW-0732">Signal</keyword>
<feature type="domain" description="Fibronectin type-III" evidence="19">
    <location>
        <begin position="2017"/>
        <end position="2107"/>
    </location>
</feature>
<dbReference type="GO" id="GO:0035987">
    <property type="term" value="P:endodermal cell differentiation"/>
    <property type="evidence" value="ECO:0007669"/>
    <property type="project" value="TreeGrafter"/>
</dbReference>
<feature type="compositionally biased region" description="Low complexity" evidence="16">
    <location>
        <begin position="2806"/>
        <end position="2829"/>
    </location>
</feature>
<evidence type="ECO:0000256" key="3">
    <source>
        <dbReference type="ARBA" id="ARBA00022530"/>
    </source>
</evidence>
<dbReference type="PANTHER" id="PTHR24020:SF17">
    <property type="entry name" value="COLLAGEN ALPHA-1(XII) CHAIN"/>
    <property type="match status" value="1"/>
</dbReference>
<feature type="domain" description="Fibronectin type-III" evidence="19">
    <location>
        <begin position="813"/>
        <end position="902"/>
    </location>
</feature>
<feature type="domain" description="Fibronectin type-III" evidence="19">
    <location>
        <begin position="1385"/>
        <end position="1473"/>
    </location>
</feature>
<evidence type="ECO:0000259" key="18">
    <source>
        <dbReference type="PROSITE" id="PS50234"/>
    </source>
</evidence>
<evidence type="ECO:0000256" key="10">
    <source>
        <dbReference type="ARBA" id="ARBA00023180"/>
    </source>
</evidence>
<dbReference type="Pfam" id="PF00041">
    <property type="entry name" value="fn3"/>
    <property type="match status" value="18"/>
</dbReference>
<name>A0A6A4TR97_SCOMX</name>
<feature type="domain" description="Fibronectin type-III" evidence="19">
    <location>
        <begin position="1566"/>
        <end position="1654"/>
    </location>
</feature>
<feature type="domain" description="Fibronectin type-III" evidence="19">
    <location>
        <begin position="25"/>
        <end position="115"/>
    </location>
</feature>
<dbReference type="SMART" id="SM00327">
    <property type="entry name" value="VWA"/>
    <property type="match status" value="4"/>
</dbReference>
<feature type="domain" description="Fibronectin type-III" evidence="19">
    <location>
        <begin position="628"/>
        <end position="719"/>
    </location>
</feature>
<dbReference type="FunFam" id="2.60.40.10:FF:000227">
    <property type="entry name" value="Fibronectin isoform X1"/>
    <property type="match status" value="1"/>
</dbReference>
<feature type="domain" description="Fibronectin type-III" evidence="19">
    <location>
        <begin position="1746"/>
        <end position="1835"/>
    </location>
</feature>
<dbReference type="Gene3D" id="2.60.120.200">
    <property type="match status" value="1"/>
</dbReference>
<feature type="signal peptide" evidence="17">
    <location>
        <begin position="1"/>
        <end position="21"/>
    </location>
</feature>
<dbReference type="FunFam" id="2.60.40.10:FF:000234">
    <property type="entry name" value="Collagen, type XII, alpha 1"/>
    <property type="match status" value="3"/>
</dbReference>
<proteinExistence type="inferred from homology"/>
<dbReference type="EMBL" id="VEVO01000003">
    <property type="protein sequence ID" value="KAF0044542.1"/>
    <property type="molecule type" value="Genomic_DNA"/>
</dbReference>
<dbReference type="Gene3D" id="3.40.50.410">
    <property type="entry name" value="von Willebrand factor, type A domain"/>
    <property type="match status" value="4"/>
</dbReference>
<dbReference type="InterPro" id="IPR036465">
    <property type="entry name" value="vWFA_dom_sf"/>
</dbReference>
<dbReference type="PANTHER" id="PTHR24020">
    <property type="entry name" value="COLLAGEN ALPHA"/>
    <property type="match status" value="1"/>
</dbReference>
<dbReference type="InterPro" id="IPR003961">
    <property type="entry name" value="FN3_dom"/>
</dbReference>
<evidence type="ECO:0000256" key="8">
    <source>
        <dbReference type="ARBA" id="ARBA00023119"/>
    </source>
</evidence>
<evidence type="ECO:0000256" key="4">
    <source>
        <dbReference type="ARBA" id="ARBA00022729"/>
    </source>
</evidence>
<protein>
    <recommendedName>
        <fullName evidence="15">Collagen alpha-1(XII) chain</fullName>
    </recommendedName>
</protein>
<evidence type="ECO:0000256" key="5">
    <source>
        <dbReference type="ARBA" id="ARBA00022737"/>
    </source>
</evidence>
<feature type="domain" description="Fibronectin type-III" evidence="19">
    <location>
        <begin position="2108"/>
        <end position="2196"/>
    </location>
</feature>
<keyword evidence="11" id="KW-0379">Hydroxylation</keyword>
<evidence type="ECO:0000256" key="1">
    <source>
        <dbReference type="ARBA" id="ARBA00004498"/>
    </source>
</evidence>
<feature type="domain" description="VWFA" evidence="18">
    <location>
        <begin position="434"/>
        <end position="610"/>
    </location>
</feature>
<feature type="domain" description="VWFA" evidence="18">
    <location>
        <begin position="2315"/>
        <end position="2488"/>
    </location>
</feature>
<dbReference type="FunFam" id="2.60.40.10:FF:000554">
    <property type="entry name" value="collagen alpha-1(XII) chain isoform X1"/>
    <property type="match status" value="1"/>
</dbReference>
<dbReference type="InterPro" id="IPR008160">
    <property type="entry name" value="Collagen"/>
</dbReference>
<feature type="chain" id="PRO_5025650662" description="Collagen alpha-1(XII) chain" evidence="17">
    <location>
        <begin position="22"/>
        <end position="3107"/>
    </location>
</feature>
<dbReference type="PROSITE" id="PS50853">
    <property type="entry name" value="FN3"/>
    <property type="match status" value="18"/>
</dbReference>
<dbReference type="FunFam" id="2.60.40.10:FF:000018">
    <property type="entry name" value="collagen alpha-1(XII) chain isoform X1"/>
    <property type="match status" value="3"/>
</dbReference>
<comment type="similarity">
    <text evidence="12">Belongs to the fibril-associated collagens with interrupted helices (FACIT) family.</text>
</comment>
<feature type="domain" description="Fibronectin type-III" evidence="19">
    <location>
        <begin position="1655"/>
        <end position="1745"/>
    </location>
</feature>
<gene>
    <name evidence="20" type="ORF">F2P81_003700</name>
</gene>
<dbReference type="CDD" id="cd00063">
    <property type="entry name" value="FN3"/>
    <property type="match status" value="17"/>
</dbReference>
<comment type="subcellular location">
    <subcellularLocation>
        <location evidence="1">Secreted</location>
        <location evidence="1">Extracellular space</location>
        <location evidence="1">Extracellular matrix</location>
    </subcellularLocation>
</comment>
<dbReference type="GO" id="GO:0005614">
    <property type="term" value="C:interstitial matrix"/>
    <property type="evidence" value="ECO:0007669"/>
    <property type="project" value="UniProtKB-ARBA"/>
</dbReference>
<dbReference type="SMART" id="SM00060">
    <property type="entry name" value="FN3"/>
    <property type="match status" value="18"/>
</dbReference>
<evidence type="ECO:0000313" key="21">
    <source>
        <dbReference type="Proteomes" id="UP000438429"/>
    </source>
</evidence>
<dbReference type="Pfam" id="PF00092">
    <property type="entry name" value="VWA"/>
    <property type="match status" value="4"/>
</dbReference>
<feature type="domain" description="Fibronectin type-III" evidence="19">
    <location>
        <begin position="904"/>
        <end position="994"/>
    </location>
</feature>
<dbReference type="Proteomes" id="UP000438429">
    <property type="component" value="Unassembled WGS sequence"/>
</dbReference>
<dbReference type="InterPro" id="IPR036116">
    <property type="entry name" value="FN3_sf"/>
</dbReference>
<dbReference type="GO" id="GO:0005581">
    <property type="term" value="C:collagen trimer"/>
    <property type="evidence" value="ECO:0007669"/>
    <property type="project" value="UniProtKB-KW"/>
</dbReference>
<evidence type="ECO:0000256" key="9">
    <source>
        <dbReference type="ARBA" id="ARBA00023157"/>
    </source>
</evidence>
<keyword evidence="9" id="KW-1015">Disulfide bond</keyword>
<dbReference type="PRINTS" id="PR00453">
    <property type="entry name" value="VWFADOMAIN"/>
</dbReference>
<dbReference type="FunFam" id="2.60.120.200:FF:000008">
    <property type="entry name" value="Collagen type XII alpha 1 chain"/>
    <property type="match status" value="1"/>
</dbReference>
<keyword evidence="10" id="KW-0325">Glycoprotein</keyword>
<dbReference type="FunFam" id="3.40.50.410:FF:000001">
    <property type="entry name" value="Collagen, type XII, alpha 1"/>
    <property type="match status" value="4"/>
</dbReference>
<reference evidence="20 21" key="1">
    <citation type="submission" date="2019-06" db="EMBL/GenBank/DDBJ databases">
        <title>Draft genomes of female and male turbot (Scophthalmus maximus).</title>
        <authorList>
            <person name="Xu H."/>
            <person name="Xu X.-W."/>
            <person name="Shao C."/>
            <person name="Chen S."/>
        </authorList>
    </citation>
    <scope>NUCLEOTIDE SEQUENCE [LARGE SCALE GENOMIC DNA]</scope>
    <source>
        <strain evidence="20">Ysfricsl-2016a</strain>
        <tissue evidence="20">Blood</tissue>
    </source>
</reference>
<dbReference type="Pfam" id="PF01391">
    <property type="entry name" value="Collagen"/>
    <property type="match status" value="3"/>
</dbReference>
<dbReference type="InterPro" id="IPR002035">
    <property type="entry name" value="VWF_A"/>
</dbReference>
<feature type="compositionally biased region" description="Low complexity" evidence="16">
    <location>
        <begin position="2838"/>
        <end position="2848"/>
    </location>
</feature>
<evidence type="ECO:0000256" key="11">
    <source>
        <dbReference type="ARBA" id="ARBA00023278"/>
    </source>
</evidence>
<keyword evidence="2" id="KW-0964">Secreted</keyword>
<dbReference type="FunFam" id="2.60.40.10:FF:000489">
    <property type="entry name" value="collagen alpha-1(XII) chain isoform X1"/>
    <property type="match status" value="1"/>
</dbReference>
<evidence type="ECO:0000256" key="13">
    <source>
        <dbReference type="ARBA" id="ARBA00053577"/>
    </source>
</evidence>
<dbReference type="SUPFAM" id="SSF49899">
    <property type="entry name" value="Concanavalin A-like lectins/glucanases"/>
    <property type="match status" value="1"/>
</dbReference>
<feature type="domain" description="VWFA" evidence="18">
    <location>
        <begin position="1196"/>
        <end position="1368"/>
    </location>
</feature>
<dbReference type="InterPro" id="IPR048287">
    <property type="entry name" value="TSPN-like_N"/>
</dbReference>
<sequence length="3107" mass="338426">MKTGLCLATAFLAAFLSSIDAQVEPPSDLKFKIINENTVEMSWTRPSSQIEGFRIQVVSDTDEPTRDFTLDAYTSTTSITDLTPDLDYSVSINSVYGSEESIPIFGQLTIQSSNTSTRVRKPQSLKCSVSAIADLVFLVDGSWSVGRENFKHIRSFIGALAGAFDIGEDKTRVAVVQYSTDTRTEFPLTRYTRRGDLLQAISSLPYKGGNTMTGDAIDYMLRNIFTEAAGSRKAFPKVAMIITDGKSQDPVEEHAKRLRNIGVEIFVLGIKGADEDELREMASTPHNKHVYNVPNFDMIQEVQKKIIAEVCSGVDEQLNYLVSGEEMVEPASNLQVTEIASKSMRVMWDASLGDVTGYKLTLTPMLPGMKRQELYMGPTQTSINVRDLSAETEYEINLYALKGLTPSEPILAMEKTQPVKVSTECSLGVDVQADVVLLVDGSYSIGLQNFAKVRAFLEVLVTSFDIGPNKVQISLVQYSRDPHTEFALNTHHDINAVVKAVRTFPYRGGSTNTGKAMSYVREKIFTTARGARDNVPRVMVLITDGKSSDSFKDAATKLRNTDVEIFAVGVKDAVRSELEAIANPPADNHVFEVEDFDAFQRISKELTQSICLRIEQELLNIKKRSLLPPRDLVFSEITSRSFRTTWTAPAVSVLSYLVRFRKAEDVTGDYISLAVPGDTTTAILPHLYPVTAYEVNVFAQYDKGDSFPLTGEETTLEEQGTVRNLQVTEETTNSFRVSWISAPGPVIRYRLSYVPLSGAGETLEAQTIGTETTIVLQELFPITTYRVSVAAEYSTGVGDEMQVDGTTKEVRGSPRDLRVFDETISTMKLEWQPAPGNVLQYRIAFKPAEGGERKEISVKGNTPQAVLKNLQPATEYELFVSARYSSGLGDPLLGTGTTLEELGSPRDLVTKDVTDTSFAVSWAAAPGNVRQYRIRWKSLFTEDSGEMTIPGDTTATVLDGLTPETRYQVSVFAAYGHGEGQPLVGEETTNVSAAGRVIAVSEETEKSMKVTWQAAPGNVLNYRVTYKPQVGGRQLAAKVPGGNTTTVLRRLTPLTTYDITVLPVYRFGEGKARQGEGTTLTPYKGPRNLQTSEPSKTSFRVTWDHAPGDVKGYKVTFHPIEDDIDLGELLVGPYDNTVVLEELRAGTKYTVSVFGMFDGGESMPLAGEEKTTLSDEPELPPYEPTDVKCKTAAQADIVLLVDGSWSIGRLNFKTIRAFIARMVGVFDISPDRVQIGLAQYSGDPKTEWHLDAHKTRDSLLEAVANLPYKGGNTLTGLALNYILQNNFKENVGMRPNARRIGVLITDGKSQDDVIVNSQNLREEGIELYAIGVKNADENELRSIATDPDDIHMYNVADFSFLLDIVDSLTNNLCNSVKGPGVALEAPTNLVTSEVTHQSFRATWTAPEHAVDRYRVEYMTVSGQPLQVFVDGTETTVVLQKLNPLTQYLVNVYSVVGEEGSEPLKGTETTLPLSAVRKMDIYDEQITTMRVRWEEAAGATGYMLLYSAINATEATVEQEIRVGGDTTDVQLVKLLPDTAYTLSLFALHGESASEPLTKQGVTLPQPPAGELRVREVTHSTMRLIWDAAPGLVRKYLITYRPADGDAKELEVDGSLTTRVLDNLMSQTEYALAVTPIYDERTGQPMLGDAVTDVVPAPKNLRFSEVTQTSFRATWEHGAPDVALYRIGWTKKGETNFQYSILNSDETTHVLENLEPDQPYDVSVTAIYPDESESEDLMGTERTLPNAPATDLVVFNETTTSLNTRWNPAPGRVQNYKITYVPTSGGRSQTTQVGGKKTTVLLPKLTPDTEYAITVVAVYARGVSKELNGVGKTKPLGGVRSLRLTDPTTSTLNVQWEAAEGNVRQYRVFYVPTAGGEEEMVQVSGSTYSNVLKNLQSDTVYTVTVVPVYSAGEGQRMSEDGKTLERTPVRNIQVFNPTTNTLNVRWEAATGPVQQYRVVYAPLTGARPSESVLVPGTTTTALLQQLLPNTDYNVGVVALYSDGEGPTISDSGTTLPRSGPRNMRVYDPTTTTLSVSWEHADGPVMQYRITYAQTTGDPIEEFTTVPGNRDSVVLQNLDPDTPYNIRVTSIYADGPGGELEGDGRTVGMLGPRNLRVSDEWYTRFRVAWDAAPSRVTGYKLLYQPEGSDESTEVFVGDVTSHQLQNLKPGTTYDLKVLAQYSTGLSGPLIGQGTTLYLNVTDLTTYNVGYDSFCIRWAPHRAATSYRLKVNPFDTSKRGAQEITVRGSESSHCFNGLTPDTLYNATVYTQTPNMEGPGVSVKERTLVKPTEVPTEPPTPPAPVTFPPSLDVCKGAKADLVFLIDGSWSIGDESFNKVIQFVKSMTGAFDIISSTGMQVSFVQYSDDAKTEFKLNTYHDKGVVLSALQTVRYRGGNTKTGVALKHVYEKVFTSDSGMRRNVPKVLVVVTDGRSQDDVKKSAEKLQHSGYSVFVVGVADVDISELRQIGSKPSERHVFVVDDYDAFAKIQDNLITFICETATSTCPLIYINGFTTPGFRMLEAFNITDRTFAGMNGVSMETGSFNSYIAYRLHKDSFVNQPTKEIHPEGLPPSYTIILLFRLLPDTASEPFDIWQIADKNNNPEVGVTINPASKTITFYNRDTRGEIQRALFNEEQVKQVFHGSFHKLHITISPEKVKLNVDCQEVAEKPIKEANNITLEGHEVLGKLVKSGGGKRQSATFQLQMFDIICSLSWISRDRCCDLPAKRDEAKCPSLPHSCTCTQDSIGPQGPPGPSGGPGSKGPRGDRGEHGNAGAMGPRGESGLPGAMGPPGPQGPNGLSIPGEPGPAGQRGPLGPVGPSGVRGPPGKEGSSGPRGPPGPMGNPGNPGVPGITGKPGKQGDTGNPGTVGLKGEKGERGDFASQSMMRSIARQVCEQLVNSQMSRIDMMLNQIPSGYRSNSPGPPGPAGPPGNQGSRGEPGQQGRTGFPGTPGVPGNQGERGLQGEKGERGSPGTGIRGQRGANGPQGPPGESRTGPPGTSGSPGPRGPTGRQGTPGVRGPPGPPGYCDSSQCVGIPYNGQGYTADSFELSSRKLKLRSLNNPHFVPSLTAVEKQRLERQPRSRVAHTTCKSLKMICSYGNNKLMVLMNKNLV</sequence>
<dbReference type="SMART" id="SM00210">
    <property type="entry name" value="TSPN"/>
    <property type="match status" value="1"/>
</dbReference>
<feature type="region of interest" description="Disordered" evidence="16">
    <location>
        <begin position="1073"/>
        <end position="1096"/>
    </location>
</feature>
<keyword evidence="6" id="KW-0130">Cell adhesion</keyword>
<accession>A0A6A4TR97</accession>
<keyword evidence="8" id="KW-0176">Collagen</keyword>
<feature type="domain" description="Fibronectin type-III" evidence="19">
    <location>
        <begin position="2197"/>
        <end position="2287"/>
    </location>
</feature>
<evidence type="ECO:0000256" key="17">
    <source>
        <dbReference type="SAM" id="SignalP"/>
    </source>
</evidence>
<feature type="domain" description="Fibronectin type-III" evidence="19">
    <location>
        <begin position="996"/>
        <end position="1084"/>
    </location>
</feature>
<comment type="caution">
    <text evidence="20">The sequence shown here is derived from an EMBL/GenBank/DDBJ whole genome shotgun (WGS) entry which is preliminary data.</text>
</comment>
<dbReference type="InterPro" id="IPR013320">
    <property type="entry name" value="ConA-like_dom_sf"/>
</dbReference>
<dbReference type="GO" id="GO:0005615">
    <property type="term" value="C:extracellular space"/>
    <property type="evidence" value="ECO:0007669"/>
    <property type="project" value="TreeGrafter"/>
</dbReference>
<evidence type="ECO:0000256" key="7">
    <source>
        <dbReference type="ARBA" id="ARBA00022974"/>
    </source>
</evidence>
<feature type="region of interest" description="Disordered" evidence="16">
    <location>
        <begin position="2907"/>
        <end position="3022"/>
    </location>
</feature>
<keyword evidence="3" id="KW-0272">Extracellular matrix</keyword>
<keyword evidence="5" id="KW-0677">Repeat</keyword>
<feature type="domain" description="Fibronectin type-III" evidence="19">
    <location>
        <begin position="1085"/>
        <end position="1175"/>
    </location>
</feature>
<evidence type="ECO:0000256" key="6">
    <source>
        <dbReference type="ARBA" id="ARBA00022889"/>
    </source>
</evidence>
<comment type="function">
    <text evidence="13">Type XII collagen interacts with type I collagen-containing fibrils, the COL1 domain could be associated with the surface of the fibrils, and the COL2 and NC3 domains may be localized in the perifibrillar matrix.</text>
</comment>
<evidence type="ECO:0000256" key="16">
    <source>
        <dbReference type="SAM" id="MobiDB-lite"/>
    </source>
</evidence>
<comment type="subunit">
    <text evidence="14">Trimer of identical chains each containing 190 kDa of non-triple-helical sequences.</text>
</comment>
<dbReference type="CDD" id="cd01482">
    <property type="entry name" value="vWA_collagen_alphaI-XII-like"/>
    <property type="match status" value="4"/>
</dbReference>